<dbReference type="Pfam" id="PF14002">
    <property type="entry name" value="YniB"/>
    <property type="match status" value="1"/>
</dbReference>
<dbReference type="EMBL" id="JBHLXE010000100">
    <property type="protein sequence ID" value="MFC0180353.1"/>
    <property type="molecule type" value="Genomic_DNA"/>
</dbReference>
<protein>
    <submittedName>
        <fullName evidence="2">YniB family protein</fullName>
    </submittedName>
</protein>
<evidence type="ECO:0000256" key="1">
    <source>
        <dbReference type="SAM" id="Phobius"/>
    </source>
</evidence>
<name>A0ABV6CBJ1_9GAMM</name>
<keyword evidence="1" id="KW-1133">Transmembrane helix</keyword>
<accession>A0ABV6CBJ1</accession>
<feature type="transmembrane region" description="Helical" evidence="1">
    <location>
        <begin position="110"/>
        <end position="131"/>
    </location>
</feature>
<sequence>MTYQQARILAYIKMSSGWFVFAISLLWTVSGALKSLLAYSLLWTVTGALKSLLGYSQLVVNKVKNAEESGLNFIFGIMSSVIKTLDKGLSDMPVMGFFWTSAPTPVIGDGVFGNLGFVILFWGMFIGMALVQSSDKLFSQVRNVQQTVDSLIFIETARGEKVQSADELISRLKLKHHSVFIQYFPLYVFPMVIIIMVKFALGFLGM</sequence>
<keyword evidence="1" id="KW-0472">Membrane</keyword>
<feature type="transmembrane region" description="Helical" evidence="1">
    <location>
        <begin position="12"/>
        <end position="30"/>
    </location>
</feature>
<keyword evidence="3" id="KW-1185">Reference proteome</keyword>
<evidence type="ECO:0000313" key="3">
    <source>
        <dbReference type="Proteomes" id="UP001589758"/>
    </source>
</evidence>
<organism evidence="2 3">
    <name type="scientific">Thorsellia kenyensis</name>
    <dbReference type="NCBI Taxonomy" id="1549888"/>
    <lineage>
        <taxon>Bacteria</taxon>
        <taxon>Pseudomonadati</taxon>
        <taxon>Pseudomonadota</taxon>
        <taxon>Gammaproteobacteria</taxon>
        <taxon>Enterobacterales</taxon>
        <taxon>Thorselliaceae</taxon>
        <taxon>Thorsellia</taxon>
    </lineage>
</organism>
<proteinExistence type="predicted"/>
<feature type="transmembrane region" description="Helical" evidence="1">
    <location>
        <begin position="36"/>
        <end position="58"/>
    </location>
</feature>
<dbReference type="InterPro" id="IPR025229">
    <property type="entry name" value="YniB-like"/>
</dbReference>
<gene>
    <name evidence="2" type="ORF">ACFFIT_09720</name>
</gene>
<dbReference type="Proteomes" id="UP001589758">
    <property type="component" value="Unassembled WGS sequence"/>
</dbReference>
<reference evidence="2 3" key="1">
    <citation type="submission" date="2024-09" db="EMBL/GenBank/DDBJ databases">
        <authorList>
            <person name="Sun Q."/>
            <person name="Mori K."/>
        </authorList>
    </citation>
    <scope>NUCLEOTIDE SEQUENCE [LARGE SCALE GENOMIC DNA]</scope>
    <source>
        <strain evidence="2 3">CCM 8545</strain>
    </source>
</reference>
<comment type="caution">
    <text evidence="2">The sequence shown here is derived from an EMBL/GenBank/DDBJ whole genome shotgun (WGS) entry which is preliminary data.</text>
</comment>
<evidence type="ECO:0000313" key="2">
    <source>
        <dbReference type="EMBL" id="MFC0180353.1"/>
    </source>
</evidence>
<keyword evidence="1" id="KW-0812">Transmembrane</keyword>
<feature type="transmembrane region" description="Helical" evidence="1">
    <location>
        <begin position="180"/>
        <end position="204"/>
    </location>
</feature>
<dbReference type="RefSeq" id="WP_385877464.1">
    <property type="nucleotide sequence ID" value="NZ_JBHLXE010000100.1"/>
</dbReference>